<dbReference type="AlphaFoldDB" id="A0A426YI10"/>
<evidence type="ECO:0000313" key="2">
    <source>
        <dbReference type="Proteomes" id="UP000287651"/>
    </source>
</evidence>
<evidence type="ECO:0000313" key="1">
    <source>
        <dbReference type="EMBL" id="RRT51363.1"/>
    </source>
</evidence>
<reference evidence="1 2" key="1">
    <citation type="journal article" date="2014" name="Agronomy (Basel)">
        <title>A Draft Genome Sequence for Ensete ventricosum, the Drought-Tolerant Tree Against Hunger.</title>
        <authorList>
            <person name="Harrison J."/>
            <person name="Moore K.A."/>
            <person name="Paszkiewicz K."/>
            <person name="Jones T."/>
            <person name="Grant M."/>
            <person name="Ambacheew D."/>
            <person name="Muzemil S."/>
            <person name="Studholme D.J."/>
        </authorList>
    </citation>
    <scope>NUCLEOTIDE SEQUENCE [LARGE SCALE GENOMIC DNA]</scope>
</reference>
<name>A0A426YI10_ENSVE</name>
<gene>
    <name evidence="1" type="ORF">B296_00038317</name>
</gene>
<organism evidence="1 2">
    <name type="scientific">Ensete ventricosum</name>
    <name type="common">Abyssinian banana</name>
    <name type="synonym">Musa ensete</name>
    <dbReference type="NCBI Taxonomy" id="4639"/>
    <lineage>
        <taxon>Eukaryota</taxon>
        <taxon>Viridiplantae</taxon>
        <taxon>Streptophyta</taxon>
        <taxon>Embryophyta</taxon>
        <taxon>Tracheophyta</taxon>
        <taxon>Spermatophyta</taxon>
        <taxon>Magnoliopsida</taxon>
        <taxon>Liliopsida</taxon>
        <taxon>Zingiberales</taxon>
        <taxon>Musaceae</taxon>
        <taxon>Ensete</taxon>
    </lineage>
</organism>
<sequence>MSPALAPPPLATVTVGLHNCRIFLPSLPIASSIRPPTVASSPPSVLLLSSTSRPFFLSSSTVGQLSAAIAQPLPLSPPTSPLLLSPATPKCRYGLPPSSPSTILATAHSSPSIGHRLPLFPAIAASSLPTDPALPFLLPPALPSLFLAGPYYSPAAATLIGPCYPLLLFPAASTAAKPSSAAALISSSSSLPDRAAILSRSHSRPPLQRPHLASSFVVVAATSSSVTPSFATEVPLSLLLPLLQQSSQNVDVIVALPATVIGHLCSSPPLLTIPLPPP</sequence>
<dbReference type="Proteomes" id="UP000287651">
    <property type="component" value="Unassembled WGS sequence"/>
</dbReference>
<protein>
    <submittedName>
        <fullName evidence="1">Uncharacterized protein</fullName>
    </submittedName>
</protein>
<dbReference type="EMBL" id="AMZH03012266">
    <property type="protein sequence ID" value="RRT51363.1"/>
    <property type="molecule type" value="Genomic_DNA"/>
</dbReference>
<accession>A0A426YI10</accession>
<comment type="caution">
    <text evidence="1">The sequence shown here is derived from an EMBL/GenBank/DDBJ whole genome shotgun (WGS) entry which is preliminary data.</text>
</comment>
<proteinExistence type="predicted"/>